<dbReference type="OrthoDB" id="1081401at2"/>
<dbReference type="PROSITE" id="PS51257">
    <property type="entry name" value="PROKAR_LIPOPROTEIN"/>
    <property type="match status" value="1"/>
</dbReference>
<keyword evidence="3" id="KW-1185">Reference proteome</keyword>
<accession>A0A6A7W956</accession>
<name>A0A6A7W956_9BACT</name>
<dbReference type="EMBL" id="VZAD01000033">
    <property type="protein sequence ID" value="MQP11024.1"/>
    <property type="molecule type" value="Genomic_DNA"/>
</dbReference>
<evidence type="ECO:0000313" key="3">
    <source>
        <dbReference type="Proteomes" id="UP000384372"/>
    </source>
</evidence>
<evidence type="ECO:0000313" key="2">
    <source>
        <dbReference type="EMBL" id="MQP11024.1"/>
    </source>
</evidence>
<comment type="caution">
    <text evidence="2">The sequence shown here is derived from an EMBL/GenBank/DDBJ whole genome shotgun (WGS) entry which is preliminary data.</text>
</comment>
<proteinExistence type="predicted"/>
<feature type="signal peptide" evidence="1">
    <location>
        <begin position="1"/>
        <end position="23"/>
    </location>
</feature>
<evidence type="ECO:0000256" key="1">
    <source>
        <dbReference type="SAM" id="SignalP"/>
    </source>
</evidence>
<dbReference type="RefSeq" id="WP_158462849.1">
    <property type="nucleotide sequence ID" value="NZ_VZAD01000033.1"/>
</dbReference>
<dbReference type="Proteomes" id="UP000384372">
    <property type="component" value="Unassembled WGS sequence"/>
</dbReference>
<gene>
    <name evidence="2" type="ORF">F7D20_03395</name>
</gene>
<organism evidence="2 3">
    <name type="scientific">Segatella copri</name>
    <dbReference type="NCBI Taxonomy" id="165179"/>
    <lineage>
        <taxon>Bacteria</taxon>
        <taxon>Pseudomonadati</taxon>
        <taxon>Bacteroidota</taxon>
        <taxon>Bacteroidia</taxon>
        <taxon>Bacteroidales</taxon>
        <taxon>Prevotellaceae</taxon>
        <taxon>Segatella</taxon>
    </lineage>
</organism>
<dbReference type="AlphaFoldDB" id="A0A6A7W956"/>
<evidence type="ECO:0008006" key="4">
    <source>
        <dbReference type="Google" id="ProtNLM"/>
    </source>
</evidence>
<sequence>MRKTFLITLTIFALTLISCEKFALEESVDTGETSESNGNVTLQITEAEISHFKRITYSIFRNGGKVKNINQQSPSSTFGAATFALTEGDYQAVVIGHNGEGNATVSSPEKITFYENKTTDTFCYYESFHVTEDNLRKDITPHRVTGMFVLHIKDAIPSTAKTIKFYYTGGSSTLNATTGYGCVKSRQKEEREMNPQQKDYRIYTLPHSDGKKLHIIITVHDQQGNTITKKDLKDVEIKQNNQTICSLNLFDGEEDGSTADFHFDPTWDGYIEAEF</sequence>
<keyword evidence="1" id="KW-0732">Signal</keyword>
<reference evidence="2 3" key="1">
    <citation type="submission" date="2019-09" db="EMBL/GenBank/DDBJ databases">
        <title>Distinct polysaccharide growth profiles of human intestinal Prevotella copri isolates.</title>
        <authorList>
            <person name="Fehlner-Peach H."/>
            <person name="Magnabosco C."/>
            <person name="Raghavan V."/>
            <person name="Scher J.U."/>
            <person name="Tett A."/>
            <person name="Cox L.M."/>
            <person name="Gottsegen C."/>
            <person name="Watters A."/>
            <person name="Wiltshire- Gordon J.D."/>
            <person name="Segata N."/>
            <person name="Bonneau R."/>
            <person name="Littman D.R."/>
        </authorList>
    </citation>
    <scope>NUCLEOTIDE SEQUENCE [LARGE SCALE GENOMIC DNA]</scope>
    <source>
        <strain evidence="3">iAQ1173</strain>
    </source>
</reference>
<feature type="chain" id="PRO_5025478870" description="FimB/Mfa2 family fimbrial subunit" evidence="1">
    <location>
        <begin position="24"/>
        <end position="275"/>
    </location>
</feature>
<protein>
    <recommendedName>
        <fullName evidence="4">FimB/Mfa2 family fimbrial subunit</fullName>
    </recommendedName>
</protein>